<reference evidence="2" key="1">
    <citation type="journal article" date="2023" name="Microorganisms">
        <title>Genomic Characterization of Arcobacter butzleri Strains Isolated from Various Sources in Lithuania.</title>
        <authorList>
            <person name="Uljanovas D."/>
            <person name="Golz G."/>
            <person name="Fleischmann S."/>
            <person name="Kudirkiene E."/>
            <person name="Kasetiene N."/>
            <person name="Grineviciene A."/>
            <person name="Tamuleviciene E."/>
            <person name="Aksomaitiene J."/>
            <person name="Alter T."/>
            <person name="Malakauskas M."/>
        </authorList>
    </citation>
    <scope>NUCLEOTIDE SEQUENCE</scope>
    <source>
        <strain evidence="2">W48</strain>
    </source>
</reference>
<reference evidence="2" key="2">
    <citation type="submission" date="2023-01" db="EMBL/GenBank/DDBJ databases">
        <authorList>
            <person name="Uljanovas D."/>
        </authorList>
    </citation>
    <scope>NUCLEOTIDE SEQUENCE</scope>
    <source>
        <strain evidence="2">W48</strain>
    </source>
</reference>
<comment type="caution">
    <text evidence="2">The sequence shown here is derived from an EMBL/GenBank/DDBJ whole genome shotgun (WGS) entry which is preliminary data.</text>
</comment>
<sequence>MDKNNNEVKKIDLEFLRKSDLSHLEKDLKIDFNPLKKDIEELEEKIRELREDCTTAEVELINASLKLKTLGTVLKSYANDSSLPYEDIPFKVKNEIVEFIESIGLMLLDNTNTIQKFLDYRANKY</sequence>
<evidence type="ECO:0000313" key="2">
    <source>
        <dbReference type="EMBL" id="MDN5114006.1"/>
    </source>
</evidence>
<accession>A0AAW7Q4Y1</accession>
<dbReference type="RefSeq" id="WP_301342783.1">
    <property type="nucleotide sequence ID" value="NZ_JAQJJC010000005.1"/>
</dbReference>
<evidence type="ECO:0000256" key="1">
    <source>
        <dbReference type="SAM" id="Coils"/>
    </source>
</evidence>
<proteinExistence type="predicted"/>
<keyword evidence="1" id="KW-0175">Coiled coil</keyword>
<dbReference type="EMBL" id="JAQJJC010000005">
    <property type="protein sequence ID" value="MDN5114006.1"/>
    <property type="molecule type" value="Genomic_DNA"/>
</dbReference>
<gene>
    <name evidence="2" type="ORF">PJV88_05040</name>
</gene>
<dbReference type="AlphaFoldDB" id="A0AAW7Q4Y1"/>
<organism evidence="2 3">
    <name type="scientific">Aliarcobacter butzleri</name>
    <dbReference type="NCBI Taxonomy" id="28197"/>
    <lineage>
        <taxon>Bacteria</taxon>
        <taxon>Pseudomonadati</taxon>
        <taxon>Campylobacterota</taxon>
        <taxon>Epsilonproteobacteria</taxon>
        <taxon>Campylobacterales</taxon>
        <taxon>Arcobacteraceae</taxon>
        <taxon>Aliarcobacter</taxon>
    </lineage>
</organism>
<name>A0AAW7Q4Y1_9BACT</name>
<feature type="coiled-coil region" evidence="1">
    <location>
        <begin position="25"/>
        <end position="66"/>
    </location>
</feature>
<protein>
    <submittedName>
        <fullName evidence="2">Uncharacterized protein</fullName>
    </submittedName>
</protein>
<evidence type="ECO:0000313" key="3">
    <source>
        <dbReference type="Proteomes" id="UP001170713"/>
    </source>
</evidence>
<dbReference type="Proteomes" id="UP001170713">
    <property type="component" value="Unassembled WGS sequence"/>
</dbReference>